<name>A0A1W5CRZ9_9LECA</name>
<proteinExistence type="predicted"/>
<keyword evidence="4" id="KW-1185">Reference proteome</keyword>
<dbReference type="Gene3D" id="3.30.710.10">
    <property type="entry name" value="Potassium Channel Kv1.1, Chain A"/>
    <property type="match status" value="1"/>
</dbReference>
<dbReference type="Pfam" id="PF04000">
    <property type="entry name" value="Sas10_Utp3"/>
    <property type="match status" value="1"/>
</dbReference>
<sequence length="641" mass="70151">MTTIATLPALLSTLTESLNSANNAVPDTAAVARPTDGISLLDTKNELLLSYLQNLVFLIIIKLRSGIFSNTDVQSAGNGKEQDEVVKKLVELRVYLERGVRPLENRLKYQIDKVLRTADDASRSAAQKTNAVPKTTKPQNASRGHDGSASGSDDDSDIEDTEEAAPNVADIDDLAYRPNPAALARPSRGVDPQSAASGGIYRPPRITPTALPTIQGHEERAARKPNKSVTLDEFISTELSTAPLAEPSIGSTIVSGGRRSKSQKEREKDTERRVYEESNFVRLPKESRKGRAKSAGGRPRDGGYGGEEWRGLGEGLKRIERLTKGKKGLYVPHYLPTSATMPLPLTTDLVGLLDCPIVDLQVGKKRKKFSVHQKLICNRSTFFDKAFNGPFKEGTDGAVYLPEDSPAVVEVFIAWLYSGVLNPPPPKSSVLNPPPPKSSVLNPPMPKSSDCAESRDSDDSSGFAVSNDVVDNDSTKKDRHKENSSSEDSCNSDDSSDSDNETDSDSVEGPHYMALYFFAEEYGIESLQNQAIDKLTKVTSRFGYSSSEIQSIYDNTTKSSPFRKLMIRQVAYYDILMHPMPDMDEIAKYCELGGEFVKDLMIQLCGAGTKAVKAPKSRPSCAYHVHSDGKRCVRDKHAVRK</sequence>
<feature type="compositionally biased region" description="Acidic residues" evidence="1">
    <location>
        <begin position="152"/>
        <end position="163"/>
    </location>
</feature>
<dbReference type="CDD" id="cd18186">
    <property type="entry name" value="BTB_POZ_ZBTB_KLHL-like"/>
    <property type="match status" value="1"/>
</dbReference>
<evidence type="ECO:0000313" key="3">
    <source>
        <dbReference type="EMBL" id="SLM33627.1"/>
    </source>
</evidence>
<feature type="domain" description="BTB" evidence="2">
    <location>
        <begin position="358"/>
        <end position="425"/>
    </location>
</feature>
<dbReference type="AlphaFoldDB" id="A0A1W5CRZ9"/>
<feature type="compositionally biased region" description="Basic and acidic residues" evidence="1">
    <location>
        <begin position="473"/>
        <end position="484"/>
    </location>
</feature>
<evidence type="ECO:0000256" key="1">
    <source>
        <dbReference type="SAM" id="MobiDB-lite"/>
    </source>
</evidence>
<dbReference type="PROSITE" id="PS50097">
    <property type="entry name" value="BTB"/>
    <property type="match status" value="1"/>
</dbReference>
<feature type="region of interest" description="Disordered" evidence="1">
    <location>
        <begin position="242"/>
        <end position="306"/>
    </location>
</feature>
<evidence type="ECO:0000259" key="2">
    <source>
        <dbReference type="PROSITE" id="PS50097"/>
    </source>
</evidence>
<dbReference type="InterPro" id="IPR000210">
    <property type="entry name" value="BTB/POZ_dom"/>
</dbReference>
<dbReference type="SUPFAM" id="SSF54695">
    <property type="entry name" value="POZ domain"/>
    <property type="match status" value="1"/>
</dbReference>
<dbReference type="InterPro" id="IPR007146">
    <property type="entry name" value="Sas10/Utp3/C1D"/>
</dbReference>
<evidence type="ECO:0000313" key="4">
    <source>
        <dbReference type="Proteomes" id="UP000192927"/>
    </source>
</evidence>
<dbReference type="SMART" id="SM00225">
    <property type="entry name" value="BTB"/>
    <property type="match status" value="1"/>
</dbReference>
<feature type="compositionally biased region" description="Basic and acidic residues" evidence="1">
    <location>
        <begin position="262"/>
        <end position="276"/>
    </location>
</feature>
<dbReference type="PANTHER" id="PTHR47843">
    <property type="entry name" value="BTB DOMAIN-CONTAINING PROTEIN-RELATED"/>
    <property type="match status" value="1"/>
</dbReference>
<dbReference type="PANTHER" id="PTHR47843:SF7">
    <property type="entry name" value="BTB DOMAIN-CONTAINING PROTEIN"/>
    <property type="match status" value="1"/>
</dbReference>
<reference evidence="4" key="1">
    <citation type="submission" date="2017-03" db="EMBL/GenBank/DDBJ databases">
        <authorList>
            <person name="Sharma R."/>
            <person name="Thines M."/>
        </authorList>
    </citation>
    <scope>NUCLEOTIDE SEQUENCE [LARGE SCALE GENOMIC DNA]</scope>
</reference>
<dbReference type="Pfam" id="PF00651">
    <property type="entry name" value="BTB"/>
    <property type="match status" value="1"/>
</dbReference>
<accession>A0A1W5CRZ9</accession>
<feature type="compositionally biased region" description="Polar residues" evidence="1">
    <location>
        <begin position="124"/>
        <end position="140"/>
    </location>
</feature>
<feature type="compositionally biased region" description="Pro residues" evidence="1">
    <location>
        <begin position="427"/>
        <end position="437"/>
    </location>
</feature>
<dbReference type="EMBL" id="FWEW01000076">
    <property type="protein sequence ID" value="SLM33627.1"/>
    <property type="molecule type" value="Genomic_DNA"/>
</dbReference>
<organism evidence="3 4">
    <name type="scientific">Lasallia pustulata</name>
    <dbReference type="NCBI Taxonomy" id="136370"/>
    <lineage>
        <taxon>Eukaryota</taxon>
        <taxon>Fungi</taxon>
        <taxon>Dikarya</taxon>
        <taxon>Ascomycota</taxon>
        <taxon>Pezizomycotina</taxon>
        <taxon>Lecanoromycetes</taxon>
        <taxon>OSLEUM clade</taxon>
        <taxon>Umbilicariomycetidae</taxon>
        <taxon>Umbilicariales</taxon>
        <taxon>Umbilicariaceae</taxon>
        <taxon>Lasallia</taxon>
    </lineage>
</organism>
<protein>
    <submittedName>
        <fullName evidence="3">Sas10/Utp3/C1D</fullName>
    </submittedName>
</protein>
<feature type="region of interest" description="Disordered" evidence="1">
    <location>
        <begin position="427"/>
        <end position="507"/>
    </location>
</feature>
<feature type="region of interest" description="Disordered" evidence="1">
    <location>
        <begin position="122"/>
        <end position="227"/>
    </location>
</feature>
<feature type="compositionally biased region" description="Acidic residues" evidence="1">
    <location>
        <begin position="490"/>
        <end position="506"/>
    </location>
</feature>
<dbReference type="Proteomes" id="UP000192927">
    <property type="component" value="Unassembled WGS sequence"/>
</dbReference>
<dbReference type="InterPro" id="IPR011333">
    <property type="entry name" value="SKP1/BTB/POZ_sf"/>
</dbReference>